<dbReference type="EC" id="2.7.11.1" evidence="1"/>
<organism evidence="12 13">
    <name type="scientific">Carya illinoinensis</name>
    <name type="common">Pecan</name>
    <dbReference type="NCBI Taxonomy" id="32201"/>
    <lineage>
        <taxon>Eukaryota</taxon>
        <taxon>Viridiplantae</taxon>
        <taxon>Streptophyta</taxon>
        <taxon>Embryophyta</taxon>
        <taxon>Tracheophyta</taxon>
        <taxon>Spermatophyta</taxon>
        <taxon>Magnoliopsida</taxon>
        <taxon>eudicotyledons</taxon>
        <taxon>Gunneridae</taxon>
        <taxon>Pentapetalae</taxon>
        <taxon>rosids</taxon>
        <taxon>fabids</taxon>
        <taxon>Fagales</taxon>
        <taxon>Juglandaceae</taxon>
        <taxon>Carya</taxon>
    </lineage>
</organism>
<comment type="caution">
    <text evidence="12">The sequence shown here is derived from an EMBL/GenBank/DDBJ whole genome shotgun (WGS) entry which is preliminary data.</text>
</comment>
<dbReference type="AlphaFoldDB" id="A0A8T1QL77"/>
<dbReference type="PANTHER" id="PTHR45723">
    <property type="entry name" value="SERINE/THREONINE-PROTEIN KINASE RIO1"/>
    <property type="match status" value="1"/>
</dbReference>
<protein>
    <recommendedName>
        <fullName evidence="1">non-specific serine/threonine protein kinase</fullName>
        <ecNumber evidence="1">2.7.11.1</ecNumber>
    </recommendedName>
</protein>
<dbReference type="InterPro" id="IPR051272">
    <property type="entry name" value="RIO-type_Ser/Thr_kinase"/>
</dbReference>
<gene>
    <name evidence="12" type="ORF">CIPAW_05G188800</name>
</gene>
<keyword evidence="10" id="KW-0812">Transmembrane</keyword>
<evidence type="ECO:0000256" key="9">
    <source>
        <dbReference type="SAM" id="MobiDB-lite"/>
    </source>
</evidence>
<evidence type="ECO:0000256" key="7">
    <source>
        <dbReference type="ARBA" id="ARBA00047899"/>
    </source>
</evidence>
<feature type="transmembrane region" description="Helical" evidence="10">
    <location>
        <begin position="42"/>
        <end position="63"/>
    </location>
</feature>
<evidence type="ECO:0000256" key="5">
    <source>
        <dbReference type="ARBA" id="ARBA00022777"/>
    </source>
</evidence>
<keyword evidence="13" id="KW-1185">Reference proteome</keyword>
<keyword evidence="2" id="KW-0723">Serine/threonine-protein kinase</keyword>
<comment type="catalytic activity">
    <reaction evidence="8">
        <text>L-seryl-[protein] + ATP = O-phospho-L-seryl-[protein] + ADP + H(+)</text>
        <dbReference type="Rhea" id="RHEA:17989"/>
        <dbReference type="Rhea" id="RHEA-COMP:9863"/>
        <dbReference type="Rhea" id="RHEA-COMP:11604"/>
        <dbReference type="ChEBI" id="CHEBI:15378"/>
        <dbReference type="ChEBI" id="CHEBI:29999"/>
        <dbReference type="ChEBI" id="CHEBI:30616"/>
        <dbReference type="ChEBI" id="CHEBI:83421"/>
        <dbReference type="ChEBI" id="CHEBI:456216"/>
        <dbReference type="EC" id="2.7.11.1"/>
    </reaction>
</comment>
<keyword evidence="5" id="KW-0418">Kinase</keyword>
<evidence type="ECO:0000256" key="6">
    <source>
        <dbReference type="ARBA" id="ARBA00022840"/>
    </source>
</evidence>
<sequence length="91" mass="10347">MVPSYSAMRSTSKDFSRQGSPTTIGVLQGLCGLYEKQVGLHLILRMLFYLLTGYVKVMGEMIIAMRTLYQKCKLVHGDLSEYNILYFEVSI</sequence>
<keyword evidence="10" id="KW-1133">Transmembrane helix</keyword>
<dbReference type="Proteomes" id="UP000811609">
    <property type="component" value="Chromosome 5"/>
</dbReference>
<proteinExistence type="predicted"/>
<dbReference type="EMBL" id="CM031813">
    <property type="protein sequence ID" value="KAG6655059.1"/>
    <property type="molecule type" value="Genomic_DNA"/>
</dbReference>
<evidence type="ECO:0000256" key="4">
    <source>
        <dbReference type="ARBA" id="ARBA00022741"/>
    </source>
</evidence>
<name>A0A8T1QL77_CARIL</name>
<evidence type="ECO:0000313" key="12">
    <source>
        <dbReference type="EMBL" id="KAG6655059.1"/>
    </source>
</evidence>
<keyword evidence="10" id="KW-0472">Membrane</keyword>
<evidence type="ECO:0000256" key="8">
    <source>
        <dbReference type="ARBA" id="ARBA00048679"/>
    </source>
</evidence>
<feature type="domain" description="RIO-type" evidence="11">
    <location>
        <begin position="57"/>
        <end position="88"/>
    </location>
</feature>
<evidence type="ECO:0000259" key="11">
    <source>
        <dbReference type="Pfam" id="PF01163"/>
    </source>
</evidence>
<evidence type="ECO:0000256" key="3">
    <source>
        <dbReference type="ARBA" id="ARBA00022679"/>
    </source>
</evidence>
<evidence type="ECO:0000256" key="1">
    <source>
        <dbReference type="ARBA" id="ARBA00012513"/>
    </source>
</evidence>
<evidence type="ECO:0000313" key="13">
    <source>
        <dbReference type="Proteomes" id="UP000811609"/>
    </source>
</evidence>
<feature type="region of interest" description="Disordered" evidence="9">
    <location>
        <begin position="1"/>
        <end position="20"/>
    </location>
</feature>
<dbReference type="InterPro" id="IPR018934">
    <property type="entry name" value="RIO_dom"/>
</dbReference>
<dbReference type="Pfam" id="PF01163">
    <property type="entry name" value="RIO1"/>
    <property type="match status" value="1"/>
</dbReference>
<evidence type="ECO:0000256" key="2">
    <source>
        <dbReference type="ARBA" id="ARBA00022527"/>
    </source>
</evidence>
<keyword evidence="3" id="KW-0808">Transferase</keyword>
<keyword evidence="6" id="KW-0067">ATP-binding</keyword>
<evidence type="ECO:0000256" key="10">
    <source>
        <dbReference type="SAM" id="Phobius"/>
    </source>
</evidence>
<dbReference type="InterPro" id="IPR018935">
    <property type="entry name" value="RIO_kinase_CS"/>
</dbReference>
<comment type="catalytic activity">
    <reaction evidence="7">
        <text>L-threonyl-[protein] + ATP = O-phospho-L-threonyl-[protein] + ADP + H(+)</text>
        <dbReference type="Rhea" id="RHEA:46608"/>
        <dbReference type="Rhea" id="RHEA-COMP:11060"/>
        <dbReference type="Rhea" id="RHEA-COMP:11605"/>
        <dbReference type="ChEBI" id="CHEBI:15378"/>
        <dbReference type="ChEBI" id="CHEBI:30013"/>
        <dbReference type="ChEBI" id="CHEBI:30616"/>
        <dbReference type="ChEBI" id="CHEBI:61977"/>
        <dbReference type="ChEBI" id="CHEBI:456216"/>
        <dbReference type="EC" id="2.7.11.1"/>
    </reaction>
</comment>
<dbReference type="GO" id="GO:0004674">
    <property type="term" value="F:protein serine/threonine kinase activity"/>
    <property type="evidence" value="ECO:0007669"/>
    <property type="project" value="UniProtKB-KW"/>
</dbReference>
<dbReference type="Gene3D" id="1.10.510.10">
    <property type="entry name" value="Transferase(Phosphotransferase) domain 1"/>
    <property type="match status" value="1"/>
</dbReference>
<dbReference type="GO" id="GO:0005524">
    <property type="term" value="F:ATP binding"/>
    <property type="evidence" value="ECO:0007669"/>
    <property type="project" value="UniProtKB-KW"/>
</dbReference>
<keyword evidence="4" id="KW-0547">Nucleotide-binding</keyword>
<accession>A0A8T1QL77</accession>
<dbReference type="PROSITE" id="PS01245">
    <property type="entry name" value="RIO1"/>
    <property type="match status" value="1"/>
</dbReference>
<reference evidence="12" key="1">
    <citation type="submission" date="2020-12" db="EMBL/GenBank/DDBJ databases">
        <title>WGS assembly of Carya illinoinensis cv. Pawnee.</title>
        <authorList>
            <person name="Platts A."/>
            <person name="Shu S."/>
            <person name="Wright S."/>
            <person name="Barry K."/>
            <person name="Edger P."/>
            <person name="Pires J.C."/>
            <person name="Schmutz J."/>
        </authorList>
    </citation>
    <scope>NUCLEOTIDE SEQUENCE</scope>
    <source>
        <tissue evidence="12">Leaf</tissue>
    </source>
</reference>